<sequence>MYTTAPVAADPRFGPRPSLITVPAGPTGPGTQPAGPTHPASVRHTPTPGGMQKCQRREPTPPSLGGLFVEGLWEKRRKYTVTVQRQKEGMQLVVMMMMMMMQKERAVILPRRRGSGRDVGGLGGGRWLTMYTLFFSRLTEKPDSFVCLSDAQRST</sequence>
<organism evidence="2 3">
    <name type="scientific">Liparis tanakae</name>
    <name type="common">Tanaka's snailfish</name>
    <dbReference type="NCBI Taxonomy" id="230148"/>
    <lineage>
        <taxon>Eukaryota</taxon>
        <taxon>Metazoa</taxon>
        <taxon>Chordata</taxon>
        <taxon>Craniata</taxon>
        <taxon>Vertebrata</taxon>
        <taxon>Euteleostomi</taxon>
        <taxon>Actinopterygii</taxon>
        <taxon>Neopterygii</taxon>
        <taxon>Teleostei</taxon>
        <taxon>Neoteleostei</taxon>
        <taxon>Acanthomorphata</taxon>
        <taxon>Eupercaria</taxon>
        <taxon>Perciformes</taxon>
        <taxon>Cottioidei</taxon>
        <taxon>Cottales</taxon>
        <taxon>Liparidae</taxon>
        <taxon>Liparis</taxon>
    </lineage>
</organism>
<proteinExistence type="predicted"/>
<name>A0A4Z2GXN0_9TELE</name>
<evidence type="ECO:0000313" key="3">
    <source>
        <dbReference type="Proteomes" id="UP000314294"/>
    </source>
</evidence>
<keyword evidence="3" id="KW-1185">Reference proteome</keyword>
<feature type="region of interest" description="Disordered" evidence="1">
    <location>
        <begin position="1"/>
        <end position="63"/>
    </location>
</feature>
<dbReference type="Proteomes" id="UP000314294">
    <property type="component" value="Unassembled WGS sequence"/>
</dbReference>
<accession>A0A4Z2GXN0</accession>
<dbReference type="AlphaFoldDB" id="A0A4Z2GXN0"/>
<evidence type="ECO:0000313" key="2">
    <source>
        <dbReference type="EMBL" id="TNN58417.1"/>
    </source>
</evidence>
<comment type="caution">
    <text evidence="2">The sequence shown here is derived from an EMBL/GenBank/DDBJ whole genome shotgun (WGS) entry which is preliminary data.</text>
</comment>
<protein>
    <submittedName>
        <fullName evidence="2">Uncharacterized protein</fullName>
    </submittedName>
</protein>
<dbReference type="EMBL" id="SRLO01000379">
    <property type="protein sequence ID" value="TNN58417.1"/>
    <property type="molecule type" value="Genomic_DNA"/>
</dbReference>
<evidence type="ECO:0000256" key="1">
    <source>
        <dbReference type="SAM" id="MobiDB-lite"/>
    </source>
</evidence>
<gene>
    <name evidence="2" type="ORF">EYF80_031368</name>
</gene>
<reference evidence="2 3" key="1">
    <citation type="submission" date="2019-03" db="EMBL/GenBank/DDBJ databases">
        <title>First draft genome of Liparis tanakae, snailfish: a comprehensive survey of snailfish specific genes.</title>
        <authorList>
            <person name="Kim W."/>
            <person name="Song I."/>
            <person name="Jeong J.-H."/>
            <person name="Kim D."/>
            <person name="Kim S."/>
            <person name="Ryu S."/>
            <person name="Song J.Y."/>
            <person name="Lee S.K."/>
        </authorList>
    </citation>
    <scope>NUCLEOTIDE SEQUENCE [LARGE SCALE GENOMIC DNA]</scope>
    <source>
        <tissue evidence="2">Muscle</tissue>
    </source>
</reference>
<feature type="compositionally biased region" description="Low complexity" evidence="1">
    <location>
        <begin position="23"/>
        <end position="40"/>
    </location>
</feature>